<dbReference type="OrthoDB" id="654204at2759"/>
<dbReference type="PANTHER" id="PTHR46554">
    <property type="entry name" value="MEDIATOR OF RNA POLYMERASE II TRANSCRIPTION SUBUNIT 26A-RELATED"/>
    <property type="match status" value="1"/>
</dbReference>
<name>A0A7J6WGL0_THATH</name>
<evidence type="ECO:0000313" key="3">
    <source>
        <dbReference type="Proteomes" id="UP000554482"/>
    </source>
</evidence>
<accession>A0A7J6WGL0</accession>
<dbReference type="EMBL" id="JABWDY010015805">
    <property type="protein sequence ID" value="KAF5196574.1"/>
    <property type="molecule type" value="Genomic_DNA"/>
</dbReference>
<reference evidence="2 3" key="1">
    <citation type="submission" date="2020-06" db="EMBL/GenBank/DDBJ databases">
        <title>Transcriptomic and genomic resources for Thalictrum thalictroides and T. hernandezii: Facilitating candidate gene discovery in an emerging model plant lineage.</title>
        <authorList>
            <person name="Arias T."/>
            <person name="Riano-Pachon D.M."/>
            <person name="Di Stilio V.S."/>
        </authorList>
    </citation>
    <scope>NUCLEOTIDE SEQUENCE [LARGE SCALE GENOMIC DNA]</scope>
    <source>
        <strain evidence="3">cv. WT478/WT964</strain>
        <tissue evidence="2">Leaves</tissue>
    </source>
</reference>
<dbReference type="Proteomes" id="UP000554482">
    <property type="component" value="Unassembled WGS sequence"/>
</dbReference>
<feature type="region of interest" description="Disordered" evidence="1">
    <location>
        <begin position="58"/>
        <end position="83"/>
    </location>
</feature>
<sequence>MAGVEEWKKFFEREGSGFNIFDTIHCAIAVASLLKPEEFKRHRDEIVAEIMVATQQTSKNNKVNNSTVHQQASKIKLDKQSSSRSSTLTKVDDKIIKTTSTCTATGISAAESLDEESFHKQKLEISKRKLQQGYQQVAAAKKQRTVKVLESNELPKKVLGRSSHLHGQNNRKLYAV</sequence>
<feature type="compositionally biased region" description="Polar residues" evidence="1">
    <location>
        <begin position="58"/>
        <end position="73"/>
    </location>
</feature>
<keyword evidence="3" id="KW-1185">Reference proteome</keyword>
<evidence type="ECO:0000313" key="2">
    <source>
        <dbReference type="EMBL" id="KAF5196574.1"/>
    </source>
</evidence>
<organism evidence="2 3">
    <name type="scientific">Thalictrum thalictroides</name>
    <name type="common">Rue-anemone</name>
    <name type="synonym">Anemone thalictroides</name>
    <dbReference type="NCBI Taxonomy" id="46969"/>
    <lineage>
        <taxon>Eukaryota</taxon>
        <taxon>Viridiplantae</taxon>
        <taxon>Streptophyta</taxon>
        <taxon>Embryophyta</taxon>
        <taxon>Tracheophyta</taxon>
        <taxon>Spermatophyta</taxon>
        <taxon>Magnoliopsida</taxon>
        <taxon>Ranunculales</taxon>
        <taxon>Ranunculaceae</taxon>
        <taxon>Thalictroideae</taxon>
        <taxon>Thalictrum</taxon>
    </lineage>
</organism>
<dbReference type="PANTHER" id="PTHR46554:SF2">
    <property type="entry name" value="TFIIS N-TERMINAL DOMAIN-CONTAINING PROTEIN"/>
    <property type="match status" value="1"/>
</dbReference>
<evidence type="ECO:0000256" key="1">
    <source>
        <dbReference type="SAM" id="MobiDB-lite"/>
    </source>
</evidence>
<gene>
    <name evidence="2" type="ORF">FRX31_013840</name>
</gene>
<comment type="caution">
    <text evidence="2">The sequence shown here is derived from an EMBL/GenBank/DDBJ whole genome shotgun (WGS) entry which is preliminary data.</text>
</comment>
<protein>
    <submittedName>
        <fullName evidence="2">Uncharacterized protein</fullName>
    </submittedName>
</protein>
<dbReference type="AlphaFoldDB" id="A0A7J6WGL0"/>
<proteinExistence type="predicted"/>